<reference evidence="1" key="1">
    <citation type="journal article" date="2021" name="Proc. Natl. Acad. Sci. U.S.A.">
        <title>A Catalog of Tens of Thousands of Viruses from Human Metagenomes Reveals Hidden Associations with Chronic Diseases.</title>
        <authorList>
            <person name="Tisza M.J."/>
            <person name="Buck C.B."/>
        </authorList>
    </citation>
    <scope>NUCLEOTIDE SEQUENCE</scope>
    <source>
        <strain evidence="1">CtC6C6</strain>
    </source>
</reference>
<evidence type="ECO:0000313" key="1">
    <source>
        <dbReference type="EMBL" id="DAF89142.1"/>
    </source>
</evidence>
<dbReference type="EMBL" id="BK016003">
    <property type="protein sequence ID" value="DAF89142.1"/>
    <property type="molecule type" value="Genomic_DNA"/>
</dbReference>
<proteinExistence type="predicted"/>
<keyword evidence="1" id="KW-0675">Receptor</keyword>
<name>A0A8S5U415_9CAUD</name>
<accession>A0A8S5U415</accession>
<sequence>MEHYGFFNGGTEYGQEEFNRYFDNIYESGIAANSDQSLQYPLSISSGKVRVGIGFSIIRGFFHYNDSVKELALVPDANLPKIFRIILQLNIATASVSLVTRAGSAASSPSAPSITRNETVYELSLAQYKVDKTGAVTLVKDERPDVNVCGIIRPKTVSEYDAAMKEYQRRFEEWFARQQGTGWRNIYIQDTTPEKAVSGSIWIGE</sequence>
<organism evidence="1">
    <name type="scientific">Siphoviridae sp. ctC6C6</name>
    <dbReference type="NCBI Taxonomy" id="2825376"/>
    <lineage>
        <taxon>Viruses</taxon>
        <taxon>Duplodnaviria</taxon>
        <taxon>Heunggongvirae</taxon>
        <taxon>Uroviricota</taxon>
        <taxon>Caudoviricetes</taxon>
    </lineage>
</organism>
<protein>
    <submittedName>
        <fullName evidence="1">Receptor Binding Protein</fullName>
    </submittedName>
</protein>